<keyword evidence="3" id="KW-1185">Reference proteome</keyword>
<dbReference type="Proteomes" id="UP000005139">
    <property type="component" value="Unassembled WGS sequence"/>
</dbReference>
<name>A1HNP5_9FIRM</name>
<protein>
    <submittedName>
        <fullName evidence="2">Uncharacterized protein</fullName>
    </submittedName>
</protein>
<dbReference type="AlphaFoldDB" id="A1HNP5"/>
<accession>A1HNP5</accession>
<keyword evidence="1" id="KW-0812">Transmembrane</keyword>
<evidence type="ECO:0000313" key="3">
    <source>
        <dbReference type="Proteomes" id="UP000005139"/>
    </source>
</evidence>
<evidence type="ECO:0000256" key="1">
    <source>
        <dbReference type="SAM" id="Phobius"/>
    </source>
</evidence>
<comment type="caution">
    <text evidence="2">The sequence shown here is derived from an EMBL/GenBank/DDBJ whole genome shotgun (WGS) entry which is preliminary data.</text>
</comment>
<reference evidence="2 3" key="1">
    <citation type="submission" date="2007-01" db="EMBL/GenBank/DDBJ databases">
        <title>Annotation of the draft genome assembly of Thermosinus carboxydivorans Nor1.</title>
        <authorList>
            <consortium name="US DOE Joint Genome Institute (JGI-ORNL)"/>
            <person name="Larimer F."/>
            <person name="Land M."/>
            <person name="Hauser L."/>
        </authorList>
    </citation>
    <scope>NUCLEOTIDE SEQUENCE [LARGE SCALE GENOMIC DNA]</scope>
    <source>
        <strain evidence="2 3">Nor1</strain>
    </source>
</reference>
<sequence>MPIPHEAHNKQKVDISRKPMLTARWIVLPMFILILFSVGIFANYHQALSANAVATTELRLNQQKESGQAQENKKNGKKYEYACNHSFHLAG</sequence>
<keyword evidence="1" id="KW-0472">Membrane</keyword>
<reference evidence="2 3" key="2">
    <citation type="submission" date="2007-01" db="EMBL/GenBank/DDBJ databases">
        <title>Sequencing of the draft genome and assembly of Thermosinus carboxydivorans Nor1.</title>
        <authorList>
            <consortium name="US DOE Joint Genome Institute (JGI-PGF)"/>
            <person name="Copeland A."/>
            <person name="Lucas S."/>
            <person name="Lapidus A."/>
            <person name="Barry K."/>
            <person name="Glavina del Rio T."/>
            <person name="Dalin E."/>
            <person name="Tice H."/>
            <person name="Bruce D."/>
            <person name="Pitluck S."/>
            <person name="Richardson P."/>
        </authorList>
    </citation>
    <scope>NUCLEOTIDE SEQUENCE [LARGE SCALE GENOMIC DNA]</scope>
    <source>
        <strain evidence="2 3">Nor1</strain>
    </source>
</reference>
<feature type="transmembrane region" description="Helical" evidence="1">
    <location>
        <begin position="21"/>
        <end position="42"/>
    </location>
</feature>
<evidence type="ECO:0000313" key="2">
    <source>
        <dbReference type="EMBL" id="EAX48485.1"/>
    </source>
</evidence>
<dbReference type="EMBL" id="AAWL01000003">
    <property type="protein sequence ID" value="EAX48485.1"/>
    <property type="molecule type" value="Genomic_DNA"/>
</dbReference>
<dbReference type="RefSeq" id="WP_007288733.1">
    <property type="nucleotide sequence ID" value="NZ_AAWL01000003.1"/>
</dbReference>
<organism evidence="2 3">
    <name type="scientific">Thermosinus carboxydivorans Nor1</name>
    <dbReference type="NCBI Taxonomy" id="401526"/>
    <lineage>
        <taxon>Bacteria</taxon>
        <taxon>Bacillati</taxon>
        <taxon>Bacillota</taxon>
        <taxon>Negativicutes</taxon>
        <taxon>Selenomonadales</taxon>
        <taxon>Sporomusaceae</taxon>
        <taxon>Thermosinus</taxon>
    </lineage>
</organism>
<proteinExistence type="predicted"/>
<gene>
    <name evidence="2" type="ORF">TcarDRAFT_2435</name>
</gene>
<keyword evidence="1" id="KW-1133">Transmembrane helix</keyword>